<protein>
    <submittedName>
        <fullName evidence="3">Uncharacterized protein</fullName>
    </submittedName>
</protein>
<evidence type="ECO:0000256" key="1">
    <source>
        <dbReference type="SAM" id="Phobius"/>
    </source>
</evidence>
<feature type="transmembrane region" description="Helical" evidence="1">
    <location>
        <begin position="49"/>
        <end position="68"/>
    </location>
</feature>
<gene>
    <name evidence="2" type="ORF">XF5B_12010</name>
    <name evidence="3" type="ORF">XF6B_12080</name>
</gene>
<dbReference type="RefSeq" id="WP_028172787.1">
    <property type="nucleotide sequence ID" value="NZ_AP022638.1"/>
</dbReference>
<feature type="transmembrane region" description="Helical" evidence="1">
    <location>
        <begin position="154"/>
        <end position="174"/>
    </location>
</feature>
<keyword evidence="1" id="KW-0812">Transmembrane</keyword>
<keyword evidence="1" id="KW-0472">Membrane</keyword>
<name>A0A810AD50_9BRAD</name>
<evidence type="ECO:0000313" key="3">
    <source>
        <dbReference type="EMBL" id="BCE62409.1"/>
    </source>
</evidence>
<feature type="transmembrane region" description="Helical" evidence="1">
    <location>
        <begin position="22"/>
        <end position="43"/>
    </location>
</feature>
<reference evidence="3" key="2">
    <citation type="submission" date="2020-05" db="EMBL/GenBank/DDBJ databases">
        <title>Complete genome sequence of Bradyrhizobium diazoefficiens XF6 isolated from soybean nodule.</title>
        <authorList>
            <person name="Noda R."/>
            <person name="Kakizaki K."/>
            <person name="Minamisawa K."/>
        </authorList>
    </citation>
    <scope>NUCLEOTIDE SEQUENCE</scope>
    <source>
        <strain evidence="3">XF6</strain>
    </source>
</reference>
<accession>A0A810AD50</accession>
<reference evidence="2" key="1">
    <citation type="submission" date="2020-05" db="EMBL/GenBank/DDBJ databases">
        <title>Complete genome sequence of Bradyrhizobium diazoefficiens XF5 isolated from soybean nodule.</title>
        <authorList>
            <person name="Noda R."/>
            <person name="Kakizaki K."/>
            <person name="Minamisawa K."/>
        </authorList>
    </citation>
    <scope>NUCLEOTIDE SEQUENCE</scope>
    <source>
        <strain evidence="2">XF5</strain>
    </source>
</reference>
<dbReference type="AlphaFoldDB" id="A0A810AD50"/>
<dbReference type="EMBL" id="AP023096">
    <property type="protein sequence ID" value="BCE62409.1"/>
    <property type="molecule type" value="Genomic_DNA"/>
</dbReference>
<proteinExistence type="predicted"/>
<keyword evidence="1" id="KW-1133">Transmembrane helix</keyword>
<feature type="transmembrane region" description="Helical" evidence="1">
    <location>
        <begin position="186"/>
        <end position="207"/>
    </location>
</feature>
<sequence>MALTTDDLVGYLRAEFDKSSKLRVALFILQLAVAVPAALSVVIPDNYHGALYALAILGALLLGLWWFVNGAYTKSRSAAQAARRAALLTGGLAEPLSPTEISNLRERFTVNTQKAKQFEKTDYYDSALSAGPGRLAEMLEESAMYSEHLQRMSSYVMLGVLWFFLAVFFVIAFATTPFVEREVAFLVMRVFLALIVFVMSSDVLGAYQEHKSAAKEIRDIRQRLSAADANNYPPTDVLLAMTDYNAAVEGAPESVPYLYDIYAKDLDQRWRDYQTDRAAKRAQRGAA</sequence>
<evidence type="ECO:0000313" key="2">
    <source>
        <dbReference type="EMBL" id="BCE53689.1"/>
    </source>
</evidence>
<organism evidence="3">
    <name type="scientific">Bradyrhizobium diazoefficiens</name>
    <dbReference type="NCBI Taxonomy" id="1355477"/>
    <lineage>
        <taxon>Bacteria</taxon>
        <taxon>Pseudomonadati</taxon>
        <taxon>Pseudomonadota</taxon>
        <taxon>Alphaproteobacteria</taxon>
        <taxon>Hyphomicrobiales</taxon>
        <taxon>Nitrobacteraceae</taxon>
        <taxon>Bradyrhizobium</taxon>
    </lineage>
</organism>
<dbReference type="EMBL" id="AP023095">
    <property type="protein sequence ID" value="BCE53689.1"/>
    <property type="molecule type" value="Genomic_DNA"/>
</dbReference>